<comment type="caution">
    <text evidence="2">The sequence shown here is derived from an EMBL/GenBank/DDBJ whole genome shotgun (WGS) entry which is preliminary data.</text>
</comment>
<evidence type="ECO:0000259" key="1">
    <source>
        <dbReference type="PROSITE" id="PS50965"/>
    </source>
</evidence>
<dbReference type="AlphaFoldDB" id="A0A2N0QM62"/>
<dbReference type="Proteomes" id="UP000232688">
    <property type="component" value="Unassembled WGS sequence"/>
</dbReference>
<sequence>MALLAFALKDTENLKTPILIKEAVDSELKIKELQVQLEQSNDPLTKAKLLKEAQLLTLGVKGEASVLFELQNSFLPLHIIHDLRIEHGEHKAQLDFVVLTRKFIIVIEYFKRDFTVQFDKSNDKQLF</sequence>
<accession>A0A2N0QM62</accession>
<name>A0A2N0QM62_9GLOM</name>
<reference evidence="2 3" key="2">
    <citation type="submission" date="2017-10" db="EMBL/GenBank/DDBJ databases">
        <title>Genome analyses suggest a sexual origin of heterokaryosis in a supposedly ancient asexual fungus.</title>
        <authorList>
            <person name="Corradi N."/>
            <person name="Sedzielewska K."/>
            <person name="Noel J."/>
            <person name="Charron P."/>
            <person name="Farinelli L."/>
            <person name="Marton T."/>
            <person name="Kruger M."/>
            <person name="Pelin A."/>
            <person name="Brachmann A."/>
            <person name="Corradi N."/>
        </authorList>
    </citation>
    <scope>NUCLEOTIDE SEQUENCE [LARGE SCALE GENOMIC DNA]</scope>
    <source>
        <strain evidence="2 3">A1</strain>
    </source>
</reference>
<feature type="domain" description="NERD" evidence="1">
    <location>
        <begin position="58"/>
        <end position="127"/>
    </location>
</feature>
<dbReference type="InterPro" id="IPR011528">
    <property type="entry name" value="NERD"/>
</dbReference>
<dbReference type="Pfam" id="PF08378">
    <property type="entry name" value="NERD"/>
    <property type="match status" value="1"/>
</dbReference>
<evidence type="ECO:0000313" key="2">
    <source>
        <dbReference type="EMBL" id="PKC52137.1"/>
    </source>
</evidence>
<dbReference type="VEuPathDB" id="FungiDB:RhiirA1_482200"/>
<dbReference type="PROSITE" id="PS50965">
    <property type="entry name" value="NERD"/>
    <property type="match status" value="1"/>
</dbReference>
<gene>
    <name evidence="2" type="ORF">RhiirA1_482200</name>
</gene>
<evidence type="ECO:0000313" key="3">
    <source>
        <dbReference type="Proteomes" id="UP000232688"/>
    </source>
</evidence>
<dbReference type="EMBL" id="LLXH01006337">
    <property type="protein sequence ID" value="PKC52137.1"/>
    <property type="molecule type" value="Genomic_DNA"/>
</dbReference>
<organism evidence="2 3">
    <name type="scientific">Rhizophagus irregularis</name>
    <dbReference type="NCBI Taxonomy" id="588596"/>
    <lineage>
        <taxon>Eukaryota</taxon>
        <taxon>Fungi</taxon>
        <taxon>Fungi incertae sedis</taxon>
        <taxon>Mucoromycota</taxon>
        <taxon>Glomeromycotina</taxon>
        <taxon>Glomeromycetes</taxon>
        <taxon>Glomerales</taxon>
        <taxon>Glomeraceae</taxon>
        <taxon>Rhizophagus</taxon>
    </lineage>
</organism>
<proteinExistence type="predicted"/>
<protein>
    <recommendedName>
        <fullName evidence="1">NERD domain-containing protein</fullName>
    </recommendedName>
</protein>
<reference evidence="2 3" key="1">
    <citation type="submission" date="2017-10" db="EMBL/GenBank/DDBJ databases">
        <title>Extensive intraspecific genome diversity in a model arbuscular mycorrhizal fungus.</title>
        <authorList>
            <person name="Chen E.C.H."/>
            <person name="Morin E."/>
            <person name="Baudet D."/>
            <person name="Noel J."/>
            <person name="Ndikumana S."/>
            <person name="Charron P."/>
            <person name="St-Onge C."/>
            <person name="Giorgi J."/>
            <person name="Grigoriev I.V."/>
            <person name="Roux C."/>
            <person name="Martin F.M."/>
            <person name="Corradi N."/>
        </authorList>
    </citation>
    <scope>NUCLEOTIDE SEQUENCE [LARGE SCALE GENOMIC DNA]</scope>
    <source>
        <strain evidence="2 3">A1</strain>
    </source>
</reference>